<dbReference type="eggNOG" id="COG0577">
    <property type="taxonomic scope" value="Bacteria"/>
</dbReference>
<evidence type="ECO:0000256" key="6">
    <source>
        <dbReference type="SAM" id="MobiDB-lite"/>
    </source>
</evidence>
<evidence type="ECO:0000313" key="10">
    <source>
        <dbReference type="Proteomes" id="UP000051576"/>
    </source>
</evidence>
<keyword evidence="4 7" id="KW-1133">Transmembrane helix</keyword>
<evidence type="ECO:0000313" key="9">
    <source>
        <dbReference type="EMBL" id="KRM88475.1"/>
    </source>
</evidence>
<dbReference type="PATRIC" id="fig|1133569.4.peg.1334"/>
<evidence type="ECO:0000256" key="1">
    <source>
        <dbReference type="ARBA" id="ARBA00004651"/>
    </source>
</evidence>
<dbReference type="Proteomes" id="UP000051576">
    <property type="component" value="Unassembled WGS sequence"/>
</dbReference>
<evidence type="ECO:0000256" key="5">
    <source>
        <dbReference type="ARBA" id="ARBA00023136"/>
    </source>
</evidence>
<dbReference type="PANTHER" id="PTHR30572:SF9">
    <property type="entry name" value="ABC TRANSPORTER PERMEASE PROTEIN"/>
    <property type="match status" value="1"/>
</dbReference>
<dbReference type="GO" id="GO:0022857">
    <property type="term" value="F:transmembrane transporter activity"/>
    <property type="evidence" value="ECO:0007669"/>
    <property type="project" value="TreeGrafter"/>
</dbReference>
<dbReference type="Pfam" id="PF02687">
    <property type="entry name" value="FtsX"/>
    <property type="match status" value="1"/>
</dbReference>
<feature type="transmembrane region" description="Helical" evidence="7">
    <location>
        <begin position="315"/>
        <end position="335"/>
    </location>
</feature>
<comment type="subcellular location">
    <subcellularLocation>
        <location evidence="1">Cell membrane</location>
        <topology evidence="1">Multi-pass membrane protein</topology>
    </subcellularLocation>
</comment>
<dbReference type="AlphaFoldDB" id="A0A0R2CJ72"/>
<dbReference type="EMBL" id="AYYX01000033">
    <property type="protein sequence ID" value="KRM88475.1"/>
    <property type="molecule type" value="Genomic_DNA"/>
</dbReference>
<dbReference type="GO" id="GO:0005886">
    <property type="term" value="C:plasma membrane"/>
    <property type="evidence" value="ECO:0007669"/>
    <property type="project" value="UniProtKB-SubCell"/>
</dbReference>
<dbReference type="InterPro" id="IPR050250">
    <property type="entry name" value="Macrolide_Exporter_MacB"/>
</dbReference>
<feature type="region of interest" description="Disordered" evidence="6">
    <location>
        <begin position="398"/>
        <end position="438"/>
    </location>
</feature>
<protein>
    <submittedName>
        <fullName evidence="9">ABC superfamily ATP binding cassette transporter, membrane protein</fullName>
    </submittedName>
</protein>
<feature type="transmembrane region" description="Helical" evidence="7">
    <location>
        <begin position="355"/>
        <end position="376"/>
    </location>
</feature>
<sequence length="488" mass="52411">MIMVGGLKMNFIKRAWLNVIRKKGRTLLLILIMSAILLFVFAGLLIQEAASKAVDNAKQSANATVTLSANRSNAFRQLRKHKQQKSLTFSSVNLKTVRQIAKSGYVKNYNTLSSTNGTAKSFKAIKTTTTNQPAGPIGEKSKSSSSSSSLSLDGVTSTALTSAFSEGTNKIVSGRGLTVNDQGTNHTVIEKQLAKQNDLTVGDQIKVKVSGKLVKLKIVGIYRASSASTSQTQPQMSDPANTLYLSSKFVGKLKGTPQKVDSVSFTMTDPAKASSFIKQAKKSINTTKFSLTTNDAVYQTMLTPLNNIKSFSQKIIWLVCIAGTAILTLLVILMVRERRYEAGVLLALGEKKSKVIWQFFTELFLVMLVSSVIALIGGKYAGNLMSKQLIQQTTAQTTSVSGGQTGGMPGGGGNSQGMIQGNSQGQKQPAQGRSNASASQKQSSTLNLKISVKNVLELLGFGLLIIFIAVILGTINILRWPPKKILTM</sequence>
<organism evidence="9 10">
    <name type="scientific">Liquorilactobacillus vini DSM 20605</name>
    <dbReference type="NCBI Taxonomy" id="1133569"/>
    <lineage>
        <taxon>Bacteria</taxon>
        <taxon>Bacillati</taxon>
        <taxon>Bacillota</taxon>
        <taxon>Bacilli</taxon>
        <taxon>Lactobacillales</taxon>
        <taxon>Lactobacillaceae</taxon>
        <taxon>Liquorilactobacillus</taxon>
    </lineage>
</organism>
<evidence type="ECO:0000256" key="4">
    <source>
        <dbReference type="ARBA" id="ARBA00022989"/>
    </source>
</evidence>
<accession>A0A0R2CJ72</accession>
<name>A0A0R2CJ72_9LACO</name>
<proteinExistence type="predicted"/>
<keyword evidence="3 7" id="KW-0812">Transmembrane</keyword>
<feature type="region of interest" description="Disordered" evidence="6">
    <location>
        <begin position="127"/>
        <end position="149"/>
    </location>
</feature>
<dbReference type="InterPro" id="IPR003838">
    <property type="entry name" value="ABC3_permease_C"/>
</dbReference>
<feature type="compositionally biased region" description="Gly residues" evidence="6">
    <location>
        <begin position="403"/>
        <end position="415"/>
    </location>
</feature>
<feature type="domain" description="ABC3 transporter permease C-terminal" evidence="8">
    <location>
        <begin position="315"/>
        <end position="393"/>
    </location>
</feature>
<dbReference type="PANTHER" id="PTHR30572">
    <property type="entry name" value="MEMBRANE COMPONENT OF TRANSPORTER-RELATED"/>
    <property type="match status" value="1"/>
</dbReference>
<dbReference type="STRING" id="1133569.FD21_GL001202"/>
<evidence type="ECO:0000256" key="3">
    <source>
        <dbReference type="ARBA" id="ARBA00022692"/>
    </source>
</evidence>
<evidence type="ECO:0000256" key="2">
    <source>
        <dbReference type="ARBA" id="ARBA00022475"/>
    </source>
</evidence>
<keyword evidence="5 7" id="KW-0472">Membrane</keyword>
<feature type="compositionally biased region" description="Low complexity" evidence="6">
    <location>
        <begin position="416"/>
        <end position="426"/>
    </location>
</feature>
<feature type="compositionally biased region" description="Polar residues" evidence="6">
    <location>
        <begin position="427"/>
        <end position="438"/>
    </location>
</feature>
<gene>
    <name evidence="9" type="ORF">FD21_GL001202</name>
</gene>
<evidence type="ECO:0000256" key="7">
    <source>
        <dbReference type="SAM" id="Phobius"/>
    </source>
</evidence>
<keyword evidence="10" id="KW-1185">Reference proteome</keyword>
<keyword evidence="2" id="KW-1003">Cell membrane</keyword>
<feature type="transmembrane region" description="Helical" evidence="7">
    <location>
        <begin position="458"/>
        <end position="478"/>
    </location>
</feature>
<comment type="caution">
    <text evidence="9">The sequence shown here is derived from an EMBL/GenBank/DDBJ whole genome shotgun (WGS) entry which is preliminary data.</text>
</comment>
<reference evidence="9 10" key="1">
    <citation type="journal article" date="2015" name="Genome Announc.">
        <title>Expanding the biotechnology potential of lactobacilli through comparative genomics of 213 strains and associated genera.</title>
        <authorList>
            <person name="Sun Z."/>
            <person name="Harris H.M."/>
            <person name="McCann A."/>
            <person name="Guo C."/>
            <person name="Argimon S."/>
            <person name="Zhang W."/>
            <person name="Yang X."/>
            <person name="Jeffery I.B."/>
            <person name="Cooney J.C."/>
            <person name="Kagawa T.F."/>
            <person name="Liu W."/>
            <person name="Song Y."/>
            <person name="Salvetti E."/>
            <person name="Wrobel A."/>
            <person name="Rasinkangas P."/>
            <person name="Parkhill J."/>
            <person name="Rea M.C."/>
            <person name="O'Sullivan O."/>
            <person name="Ritari J."/>
            <person name="Douillard F.P."/>
            <person name="Paul Ross R."/>
            <person name="Yang R."/>
            <person name="Briner A.E."/>
            <person name="Felis G.E."/>
            <person name="de Vos W.M."/>
            <person name="Barrangou R."/>
            <person name="Klaenhammer T.R."/>
            <person name="Caufield P.W."/>
            <person name="Cui Y."/>
            <person name="Zhang H."/>
            <person name="O'Toole P.W."/>
        </authorList>
    </citation>
    <scope>NUCLEOTIDE SEQUENCE [LARGE SCALE GENOMIC DNA]</scope>
    <source>
        <strain evidence="9 10">DSM 20605</strain>
    </source>
</reference>
<evidence type="ECO:0000259" key="8">
    <source>
        <dbReference type="Pfam" id="PF02687"/>
    </source>
</evidence>